<reference evidence="1" key="1">
    <citation type="submission" date="2016-02" db="EMBL/GenBank/DDBJ databases">
        <title>Halorhodospira halochloris DSM-1059 complete genome, version 2.</title>
        <authorList>
            <person name="Tsukatani Y."/>
        </authorList>
    </citation>
    <scope>NUCLEOTIDE SEQUENCE</scope>
    <source>
        <strain evidence="1">DSM 1059</strain>
    </source>
</reference>
<dbReference type="AlphaFoldDB" id="A0A0X8X7P8"/>
<proteinExistence type="predicted"/>
<organism evidence="1 2">
    <name type="scientific">Halorhodospira halochloris</name>
    <name type="common">Ectothiorhodospira halochloris</name>
    <dbReference type="NCBI Taxonomy" id="1052"/>
    <lineage>
        <taxon>Bacteria</taxon>
        <taxon>Pseudomonadati</taxon>
        <taxon>Pseudomonadota</taxon>
        <taxon>Gammaproteobacteria</taxon>
        <taxon>Chromatiales</taxon>
        <taxon>Ectothiorhodospiraceae</taxon>
        <taxon>Halorhodospira</taxon>
    </lineage>
</organism>
<sequence>MLARRGSVIIETNPLNIEYLKMFYEWPGYLKRWPFWICGGTWDLGGQALEPFREAQIREIWLSGGKYKDTDCYGQMREQLERLGYIKNPRMQSVAELDSYFDRQWKLLLELSHDGYKEQSALGGKPGHEITVRIDRDGRLVKCREGSHRLAMLRVLGITRAPVTIDIVHSKWALADDRAAPTSGSLAAKIRARLEQDYGQVLAWPSWWPNGCL</sequence>
<evidence type="ECO:0000313" key="1">
    <source>
        <dbReference type="EMBL" id="BAU57016.1"/>
    </source>
</evidence>
<evidence type="ECO:0008006" key="3">
    <source>
        <dbReference type="Google" id="ProtNLM"/>
    </source>
</evidence>
<accession>A0A0X8X7P8</accession>
<dbReference type="Proteomes" id="UP000218890">
    <property type="component" value="Chromosome"/>
</dbReference>
<gene>
    <name evidence="1" type="ORF">HH1059_03380</name>
</gene>
<evidence type="ECO:0000313" key="2">
    <source>
        <dbReference type="Proteomes" id="UP000218890"/>
    </source>
</evidence>
<dbReference type="EMBL" id="AP017372">
    <property type="protein sequence ID" value="BAU57016.1"/>
    <property type="molecule type" value="Genomic_DNA"/>
</dbReference>
<dbReference type="RefSeq" id="WP_162549285.1">
    <property type="nucleotide sequence ID" value="NZ_AP017372.2"/>
</dbReference>
<dbReference type="KEGG" id="hhk:HH1059_03380"/>
<protein>
    <recommendedName>
        <fullName evidence="3">ParB/Sulfiredoxin domain-containing protein</fullName>
    </recommendedName>
</protein>
<name>A0A0X8X7P8_HALHR</name>
<keyword evidence="2" id="KW-1185">Reference proteome</keyword>